<name>A0A6C0HCV0_9ZZZZ</name>
<evidence type="ECO:0000313" key="2">
    <source>
        <dbReference type="EMBL" id="QHT78441.1"/>
    </source>
</evidence>
<dbReference type="EMBL" id="MN739931">
    <property type="protein sequence ID" value="QHT78441.1"/>
    <property type="molecule type" value="Genomic_DNA"/>
</dbReference>
<sequence length="206" mass="23792">MSSIFTLENVTDFSEKLNIDELYERKKQYDLNKLDLYNKILNRIHVRIKTTARQKIDEQFCWYVVPEVILGVPKYDQGACIAYIMDKLKDNGFIVRYIHPNTLFICWKHWVPSYVRTELKKKTGLVVDEYGRPLGREEVNSTKNLTLEPKNLDEAMFKMGGGDSSSSSTSAAQKKKYTPINSYKPQGNLVYGDDLLNSLEDVFDSV</sequence>
<proteinExistence type="predicted"/>
<reference evidence="2" key="1">
    <citation type="journal article" date="2020" name="Nature">
        <title>Giant virus diversity and host interactions through global metagenomics.</title>
        <authorList>
            <person name="Schulz F."/>
            <person name="Roux S."/>
            <person name="Paez-Espino D."/>
            <person name="Jungbluth S."/>
            <person name="Walsh D.A."/>
            <person name="Denef V.J."/>
            <person name="McMahon K.D."/>
            <person name="Konstantinidis K.T."/>
            <person name="Eloe-Fadrosh E.A."/>
            <person name="Kyrpides N.C."/>
            <person name="Woyke T."/>
        </authorList>
    </citation>
    <scope>NUCLEOTIDE SEQUENCE</scope>
    <source>
        <strain evidence="2">GVMAG-M-3300023179-91</strain>
    </source>
</reference>
<dbReference type="InterPro" id="IPR043977">
    <property type="entry name" value="DUF5759"/>
</dbReference>
<accession>A0A6C0HCV0</accession>
<protein>
    <submittedName>
        <fullName evidence="2">Uncharacterized protein</fullName>
    </submittedName>
</protein>
<dbReference type="AlphaFoldDB" id="A0A6C0HCV0"/>
<evidence type="ECO:0000256" key="1">
    <source>
        <dbReference type="SAM" id="MobiDB-lite"/>
    </source>
</evidence>
<organism evidence="2">
    <name type="scientific">viral metagenome</name>
    <dbReference type="NCBI Taxonomy" id="1070528"/>
    <lineage>
        <taxon>unclassified sequences</taxon>
        <taxon>metagenomes</taxon>
        <taxon>organismal metagenomes</taxon>
    </lineage>
</organism>
<dbReference type="Pfam" id="PF19063">
    <property type="entry name" value="DUF5759"/>
    <property type="match status" value="1"/>
</dbReference>
<feature type="region of interest" description="Disordered" evidence="1">
    <location>
        <begin position="159"/>
        <end position="179"/>
    </location>
</feature>